<keyword evidence="4" id="KW-1185">Reference proteome</keyword>
<keyword evidence="1" id="KW-0732">Signal</keyword>
<reference evidence="3 4" key="1">
    <citation type="submission" date="2016-11" db="EMBL/GenBank/DDBJ databases">
        <authorList>
            <person name="Jaros S."/>
            <person name="Januszkiewicz K."/>
            <person name="Wedrychowicz H."/>
        </authorList>
    </citation>
    <scope>NUCLEOTIDE SEQUENCE [LARGE SCALE GENOMIC DNA]</scope>
    <source>
        <strain evidence="3 4">GAS95</strain>
    </source>
</reference>
<accession>A0A1N6KH62</accession>
<name>A0A1N6KH62_9BURK</name>
<feature type="domain" description="Lysozyme inhibitor LprI-like N-terminal" evidence="2">
    <location>
        <begin position="31"/>
        <end position="105"/>
    </location>
</feature>
<dbReference type="RefSeq" id="WP_253190157.1">
    <property type="nucleotide sequence ID" value="NZ_FSRU01000002.1"/>
</dbReference>
<dbReference type="Proteomes" id="UP000185151">
    <property type="component" value="Unassembled WGS sequence"/>
</dbReference>
<dbReference type="EMBL" id="FSRU01000002">
    <property type="protein sequence ID" value="SIO55909.1"/>
    <property type="molecule type" value="Genomic_DNA"/>
</dbReference>
<feature type="signal peptide" evidence="1">
    <location>
        <begin position="1"/>
        <end position="26"/>
    </location>
</feature>
<gene>
    <name evidence="3" type="ORF">SAMN05444165_3623</name>
</gene>
<evidence type="ECO:0000256" key="1">
    <source>
        <dbReference type="SAM" id="SignalP"/>
    </source>
</evidence>
<dbReference type="PANTHER" id="PTHR37549">
    <property type="entry name" value="LIPOPROTEIN LPRI"/>
    <property type="match status" value="1"/>
</dbReference>
<dbReference type="PANTHER" id="PTHR37549:SF1">
    <property type="entry name" value="LIPOPROTEIN LPRI"/>
    <property type="match status" value="1"/>
</dbReference>
<sequence>MTRTTRKRLPCLASLMLLTAAPHVWAAGLDCSRAEGDTQTAICAHPDLQRLDLRLSAAYGRLIGAQSQQRASIREAQLAWLKLRDQCGAQTDCLKDKYQERLGALQNQLREVDAYKPDSVDLQALQDLRAAVEAMRRTDPQFPLEKVLAGLAIKTGQTTFSNVGDSASDDGAHFPTVRPVGVTADEWNALLASRIDGGGENGTASYTLLHIDGNPQRDLVIDSYSGGTGLFTLTSVLRRKGGKFVGAYLPASQRIDANAQASDADTAATDAAADLADGQTALYSQSDRGANQDAVWISLRGRVYAAYRNGSYGQDDVYLLRPLTIVGAVPKLTVHYRYNLLLPKVQKNEDKGTVTTLDDPLYAALTHAVAQLNAEPVKSSGDETKPLCPVPPNVTGDERLEYESYGPGHYSYDIVGDVPVWLGHQCYLGRVVDWFGRYSADGVEAQLWMRKPGDVENTRTFTMHGVRTTSGVDTSVGKVEADNG</sequence>
<dbReference type="Pfam" id="PF07007">
    <property type="entry name" value="LprI"/>
    <property type="match status" value="1"/>
</dbReference>
<evidence type="ECO:0000313" key="4">
    <source>
        <dbReference type="Proteomes" id="UP000185151"/>
    </source>
</evidence>
<dbReference type="InterPro" id="IPR052755">
    <property type="entry name" value="Lysozyme_Inhibitor_LprI"/>
</dbReference>
<proteinExistence type="predicted"/>
<organism evidence="3 4">
    <name type="scientific">Paraburkholderia phenazinium</name>
    <dbReference type="NCBI Taxonomy" id="60549"/>
    <lineage>
        <taxon>Bacteria</taxon>
        <taxon>Pseudomonadati</taxon>
        <taxon>Pseudomonadota</taxon>
        <taxon>Betaproteobacteria</taxon>
        <taxon>Burkholderiales</taxon>
        <taxon>Burkholderiaceae</taxon>
        <taxon>Paraburkholderia</taxon>
    </lineage>
</organism>
<feature type="chain" id="PRO_5013292002" description="Lysozyme inhibitor LprI-like N-terminal domain-containing protein" evidence="1">
    <location>
        <begin position="27"/>
        <end position="484"/>
    </location>
</feature>
<evidence type="ECO:0000313" key="3">
    <source>
        <dbReference type="EMBL" id="SIO55909.1"/>
    </source>
</evidence>
<dbReference type="AlphaFoldDB" id="A0A1N6KH62"/>
<dbReference type="Gene3D" id="1.20.1270.180">
    <property type="match status" value="1"/>
</dbReference>
<dbReference type="GO" id="GO:0005576">
    <property type="term" value="C:extracellular region"/>
    <property type="evidence" value="ECO:0007669"/>
    <property type="project" value="TreeGrafter"/>
</dbReference>
<protein>
    <recommendedName>
        <fullName evidence="2">Lysozyme inhibitor LprI-like N-terminal domain-containing protein</fullName>
    </recommendedName>
</protein>
<dbReference type="InterPro" id="IPR009739">
    <property type="entry name" value="LprI-like_N"/>
</dbReference>
<evidence type="ECO:0000259" key="2">
    <source>
        <dbReference type="Pfam" id="PF07007"/>
    </source>
</evidence>